<keyword evidence="2" id="KW-1185">Reference proteome</keyword>
<accession>A0ACC3AYK3</accession>
<reference evidence="1 2" key="1">
    <citation type="journal article" date="2023" name="ACS Omega">
        <title>Identification of the Neoaspergillic Acid Biosynthesis Gene Cluster by Establishing an In Vitro CRISPR-Ribonucleoprotein Genetic System in Aspergillus melleus.</title>
        <authorList>
            <person name="Yuan B."/>
            <person name="Grau M.F."/>
            <person name="Murata R.M."/>
            <person name="Torok T."/>
            <person name="Venkateswaran K."/>
            <person name="Stajich J.E."/>
            <person name="Wang C.C.C."/>
        </authorList>
    </citation>
    <scope>NUCLEOTIDE SEQUENCE [LARGE SCALE GENOMIC DNA]</scope>
    <source>
        <strain evidence="1 2">IMV 1140</strain>
    </source>
</reference>
<evidence type="ECO:0000313" key="1">
    <source>
        <dbReference type="EMBL" id="KAK1142866.1"/>
    </source>
</evidence>
<gene>
    <name evidence="1" type="ORF">N8T08_007300</name>
</gene>
<evidence type="ECO:0000313" key="2">
    <source>
        <dbReference type="Proteomes" id="UP001177260"/>
    </source>
</evidence>
<proteinExistence type="predicted"/>
<dbReference type="Proteomes" id="UP001177260">
    <property type="component" value="Unassembled WGS sequence"/>
</dbReference>
<protein>
    <submittedName>
        <fullName evidence="1">Uncharacterized protein</fullName>
    </submittedName>
</protein>
<organism evidence="1 2">
    <name type="scientific">Aspergillus melleus</name>
    <dbReference type="NCBI Taxonomy" id="138277"/>
    <lineage>
        <taxon>Eukaryota</taxon>
        <taxon>Fungi</taxon>
        <taxon>Dikarya</taxon>
        <taxon>Ascomycota</taxon>
        <taxon>Pezizomycotina</taxon>
        <taxon>Eurotiomycetes</taxon>
        <taxon>Eurotiomycetidae</taxon>
        <taxon>Eurotiales</taxon>
        <taxon>Aspergillaceae</taxon>
        <taxon>Aspergillus</taxon>
        <taxon>Aspergillus subgen. Circumdati</taxon>
    </lineage>
</organism>
<comment type="caution">
    <text evidence="1">The sequence shown here is derived from an EMBL/GenBank/DDBJ whole genome shotgun (WGS) entry which is preliminary data.</text>
</comment>
<sequence>MASIVGRPLNRLRKSDTYKPLHERWGDVSISAPTDGSWNQFDNPHQSSHRTRGYGPGFVPDHPPRGASHAEEDAVPSTRSARHSHARQSTFSMSTLNPRRLSVRLGPRSKYTEEGSVGHEPTAQRDRRTEFAYKPIHKDYPTEVAEHVATNDHPSPRFRYIPATPRYGEDVGLPLPSPYASSSSSSSSSSRSRDSMRLGSDYRRDRDRQTVYSDSLNEEDEDEYTAYPSGRSSSRLSRAEYRSSADYSGRRASSLFGGRSAGATSSEKKKRYRSSARYLTTDMVPDADEMYG</sequence>
<dbReference type="EMBL" id="JAOPJF010000046">
    <property type="protein sequence ID" value="KAK1142866.1"/>
    <property type="molecule type" value="Genomic_DNA"/>
</dbReference>
<name>A0ACC3AYK3_9EURO</name>